<feature type="compositionally biased region" description="Basic residues" evidence="7">
    <location>
        <begin position="147"/>
        <end position="157"/>
    </location>
</feature>
<evidence type="ECO:0000256" key="6">
    <source>
        <dbReference type="RuleBase" id="RU363132"/>
    </source>
</evidence>
<name>A0A3S3QS24_9MAGN</name>
<feature type="compositionally biased region" description="Low complexity" evidence="7">
    <location>
        <begin position="34"/>
        <end position="44"/>
    </location>
</feature>
<sequence>MDYSTTPSRRSESRPRSKSASRLLLQSSDEFGENLPPNLTLTPPSKKFPSPLHLSPKVSNADHIPLHEILLHSLSPLRRSKSRVHLLDGGEEAMDQVGSRRKCRSRALSSSLMGCASPKGGRRGRRRLEHENREERDLGLGEENGKVRKRKQSRRVSSHTEKLSSVPLDPSPCLSPKNDGEDWSSLDSVSKMISELIMWKDIAKSSLWFGFGSLCFLSSCFTGGLSFSIISAMSQLGLLFLAMAFFYNSFSQRHRDDRIHGFKLKEEDIVRATRVILPAANAAIAMTRELFSGEPSMTLKMAPILVIASEYGHLITLRRLVATGFFISFTVPKLYSCYSCQINRRVEYLRFCVWDAWEACSHKRIVVASAATVFWNLSTFRTRIFAAFISVVVLRHYQQQSVAEVGGEEEGEQQLALVVAEGKKDHAVTNYK</sequence>
<reference evidence="9 10" key="1">
    <citation type="journal article" date="2019" name="Nat. Plants">
        <title>Stout camphor tree genome fills gaps in understanding of flowering plant genome evolution.</title>
        <authorList>
            <person name="Chaw S.M."/>
            <person name="Liu Y.C."/>
            <person name="Wu Y.W."/>
            <person name="Wang H.Y."/>
            <person name="Lin C.I."/>
            <person name="Wu C.S."/>
            <person name="Ke H.M."/>
            <person name="Chang L.Y."/>
            <person name="Hsu C.Y."/>
            <person name="Yang H.T."/>
            <person name="Sudianto E."/>
            <person name="Hsu M.H."/>
            <person name="Wu K.P."/>
            <person name="Wang L.N."/>
            <person name="Leebens-Mack J.H."/>
            <person name="Tsai I.J."/>
        </authorList>
    </citation>
    <scope>NUCLEOTIDE SEQUENCE [LARGE SCALE GENOMIC DNA]</scope>
    <source>
        <strain evidence="10">cv. Chaw 1501</strain>
        <tissue evidence="9">Young leaves</tissue>
    </source>
</reference>
<protein>
    <recommendedName>
        <fullName evidence="6">Reticulon-like protein</fullName>
    </recommendedName>
</protein>
<feature type="transmembrane region" description="Helical" evidence="6">
    <location>
        <begin position="233"/>
        <end position="250"/>
    </location>
</feature>
<evidence type="ECO:0000259" key="8">
    <source>
        <dbReference type="PROSITE" id="PS50845"/>
    </source>
</evidence>
<evidence type="ECO:0000256" key="4">
    <source>
        <dbReference type="ARBA" id="ARBA00022989"/>
    </source>
</evidence>
<keyword evidence="3 6" id="KW-0256">Endoplasmic reticulum</keyword>
<comment type="subcellular location">
    <subcellularLocation>
        <location evidence="1 6">Endoplasmic reticulum membrane</location>
        <topology evidence="1 6">Multi-pass membrane protein</topology>
    </subcellularLocation>
</comment>
<dbReference type="EMBL" id="QPKB01000007">
    <property type="protein sequence ID" value="RWR89595.1"/>
    <property type="molecule type" value="Genomic_DNA"/>
</dbReference>
<dbReference type="Proteomes" id="UP000283530">
    <property type="component" value="Unassembled WGS sequence"/>
</dbReference>
<gene>
    <name evidence="9" type="ORF">CKAN_01865900</name>
</gene>
<dbReference type="InterPro" id="IPR003388">
    <property type="entry name" value="Reticulon"/>
</dbReference>
<feature type="region of interest" description="Disordered" evidence="7">
    <location>
        <begin position="92"/>
        <end position="184"/>
    </location>
</feature>
<evidence type="ECO:0000256" key="7">
    <source>
        <dbReference type="SAM" id="MobiDB-lite"/>
    </source>
</evidence>
<dbReference type="PANTHER" id="PTHR46626">
    <property type="entry name" value="RETICULON-LIKE PROTEIN B17"/>
    <property type="match status" value="1"/>
</dbReference>
<feature type="transmembrane region" description="Helical" evidence="6">
    <location>
        <begin position="207"/>
        <end position="227"/>
    </location>
</feature>
<dbReference type="OrthoDB" id="783438at2759"/>
<proteinExistence type="predicted"/>
<evidence type="ECO:0000256" key="5">
    <source>
        <dbReference type="ARBA" id="ARBA00023136"/>
    </source>
</evidence>
<feature type="region of interest" description="Disordered" evidence="7">
    <location>
        <begin position="1"/>
        <end position="54"/>
    </location>
</feature>
<keyword evidence="5 6" id="KW-0472">Membrane</keyword>
<keyword evidence="2 6" id="KW-0812">Transmembrane</keyword>
<keyword evidence="10" id="KW-1185">Reference proteome</keyword>
<feature type="compositionally biased region" description="Basic and acidic residues" evidence="7">
    <location>
        <begin position="128"/>
        <end position="146"/>
    </location>
</feature>
<evidence type="ECO:0000313" key="10">
    <source>
        <dbReference type="Proteomes" id="UP000283530"/>
    </source>
</evidence>
<keyword evidence="4 6" id="KW-1133">Transmembrane helix</keyword>
<feature type="domain" description="Reticulon" evidence="8">
    <location>
        <begin position="193"/>
        <end position="350"/>
    </location>
</feature>
<dbReference type="STRING" id="337451.A0A3S3QS24"/>
<evidence type="ECO:0000256" key="3">
    <source>
        <dbReference type="ARBA" id="ARBA00022824"/>
    </source>
</evidence>
<comment type="caution">
    <text evidence="9">The sequence shown here is derived from an EMBL/GenBank/DDBJ whole genome shotgun (WGS) entry which is preliminary data.</text>
</comment>
<evidence type="ECO:0000256" key="2">
    <source>
        <dbReference type="ARBA" id="ARBA00022692"/>
    </source>
</evidence>
<dbReference type="GO" id="GO:0005789">
    <property type="term" value="C:endoplasmic reticulum membrane"/>
    <property type="evidence" value="ECO:0007669"/>
    <property type="project" value="UniProtKB-SubCell"/>
</dbReference>
<organism evidence="9 10">
    <name type="scientific">Cinnamomum micranthum f. kanehirae</name>
    <dbReference type="NCBI Taxonomy" id="337451"/>
    <lineage>
        <taxon>Eukaryota</taxon>
        <taxon>Viridiplantae</taxon>
        <taxon>Streptophyta</taxon>
        <taxon>Embryophyta</taxon>
        <taxon>Tracheophyta</taxon>
        <taxon>Spermatophyta</taxon>
        <taxon>Magnoliopsida</taxon>
        <taxon>Magnoliidae</taxon>
        <taxon>Laurales</taxon>
        <taxon>Lauraceae</taxon>
        <taxon>Cinnamomum</taxon>
    </lineage>
</organism>
<evidence type="ECO:0000313" key="9">
    <source>
        <dbReference type="EMBL" id="RWR89595.1"/>
    </source>
</evidence>
<dbReference type="PANTHER" id="PTHR46626:SF2">
    <property type="entry name" value="RETICULON-LIKE PROTEIN B17"/>
    <property type="match status" value="1"/>
</dbReference>
<evidence type="ECO:0000256" key="1">
    <source>
        <dbReference type="ARBA" id="ARBA00004477"/>
    </source>
</evidence>
<dbReference type="AlphaFoldDB" id="A0A3S3QS24"/>
<accession>A0A3S3QS24</accession>
<dbReference type="PROSITE" id="PS50845">
    <property type="entry name" value="RETICULON"/>
    <property type="match status" value="1"/>
</dbReference>
<dbReference type="InterPro" id="IPR044647">
    <property type="entry name" value="RTNLB17/18/21"/>
</dbReference>
<dbReference type="Pfam" id="PF02453">
    <property type="entry name" value="Reticulon"/>
    <property type="match status" value="1"/>
</dbReference>